<feature type="region of interest" description="Disordered" evidence="1">
    <location>
        <begin position="127"/>
        <end position="159"/>
    </location>
</feature>
<dbReference type="EMBL" id="JAWWNJ010000008">
    <property type="protein sequence ID" value="KAK7050460.1"/>
    <property type="molecule type" value="Genomic_DNA"/>
</dbReference>
<evidence type="ECO:0000313" key="5">
    <source>
        <dbReference type="Proteomes" id="UP001362999"/>
    </source>
</evidence>
<reference evidence="4 5" key="1">
    <citation type="journal article" date="2024" name="J Genomics">
        <title>Draft genome sequencing and assembly of Favolaschia claudopus CIRM-BRFM 2984 isolated from oak limbs.</title>
        <authorList>
            <person name="Navarro D."/>
            <person name="Drula E."/>
            <person name="Chaduli D."/>
            <person name="Cazenave R."/>
            <person name="Ahrendt S."/>
            <person name="Wang J."/>
            <person name="Lipzen A."/>
            <person name="Daum C."/>
            <person name="Barry K."/>
            <person name="Grigoriev I.V."/>
            <person name="Favel A."/>
            <person name="Rosso M.N."/>
            <person name="Martin F."/>
        </authorList>
    </citation>
    <scope>NUCLEOTIDE SEQUENCE [LARGE SCALE GENOMIC DNA]</scope>
    <source>
        <strain evidence="4 5">CIRM-BRFM 2984</strain>
    </source>
</reference>
<protein>
    <submittedName>
        <fullName evidence="4">Uncharacterized protein</fullName>
    </submittedName>
</protein>
<dbReference type="EMBL" id="JAWWNJ010000112">
    <property type="protein sequence ID" value="KAK6992183.1"/>
    <property type="molecule type" value="Genomic_DNA"/>
</dbReference>
<evidence type="ECO:0000313" key="3">
    <source>
        <dbReference type="EMBL" id="KAK7050458.1"/>
    </source>
</evidence>
<evidence type="ECO:0000256" key="1">
    <source>
        <dbReference type="SAM" id="MobiDB-lite"/>
    </source>
</evidence>
<keyword evidence="5" id="KW-1185">Reference proteome</keyword>
<evidence type="ECO:0000313" key="2">
    <source>
        <dbReference type="EMBL" id="KAK6992183.1"/>
    </source>
</evidence>
<organism evidence="4 5">
    <name type="scientific">Favolaschia claudopus</name>
    <dbReference type="NCBI Taxonomy" id="2862362"/>
    <lineage>
        <taxon>Eukaryota</taxon>
        <taxon>Fungi</taxon>
        <taxon>Dikarya</taxon>
        <taxon>Basidiomycota</taxon>
        <taxon>Agaricomycotina</taxon>
        <taxon>Agaricomycetes</taxon>
        <taxon>Agaricomycetidae</taxon>
        <taxon>Agaricales</taxon>
        <taxon>Marasmiineae</taxon>
        <taxon>Mycenaceae</taxon>
        <taxon>Favolaschia</taxon>
    </lineage>
</organism>
<name>A0AAW0DFZ8_9AGAR</name>
<gene>
    <name evidence="2" type="ORF">R3P38DRAFT_3226356</name>
    <name evidence="3" type="ORF">R3P38DRAFT_3607737</name>
    <name evidence="4" type="ORF">R3P38DRAFT_3607747</name>
</gene>
<sequence>MSFESMLPIPPEGLTVPTLISAKGAQLRFWIIQANEASEKKVLKLSGTVDQQRTKLAEYYGFDLSVIPRPDAATVPTLDESIRDRQWADFVKLGVEWKGTVAAGGVFKLLTTSEPKAAEDVSVLLASEAPTPTTTETREPTSTSQLIPLPSPVPNHSAASSVVERVSSITVPANNLSIDSAGVISTNTSRDMLHNSNPAPPEAALLDDLSKEIEGLARCEGLRDIIQQVESGEVSRIRARYGPSEGRRGTADPSWPKYKNIVSKRERLYRILSEDFAGDKQRFFAFFTVPQIPKKRKRAKEEADSPEDHFRSFRKIVEAAPWCEADLAVERGKEQYHGSNGEFSDMQWAAKWGTRNSWEIWREVGNERYEKSKNSNST</sequence>
<proteinExistence type="predicted"/>
<dbReference type="Proteomes" id="UP001362999">
    <property type="component" value="Unassembled WGS sequence"/>
</dbReference>
<accession>A0AAW0DFZ8</accession>
<comment type="caution">
    <text evidence="4">The sequence shown here is derived from an EMBL/GenBank/DDBJ whole genome shotgun (WGS) entry which is preliminary data.</text>
</comment>
<dbReference type="EMBL" id="JAWWNJ010000008">
    <property type="protein sequence ID" value="KAK7050458.1"/>
    <property type="molecule type" value="Genomic_DNA"/>
</dbReference>
<evidence type="ECO:0000313" key="4">
    <source>
        <dbReference type="EMBL" id="KAK7050460.1"/>
    </source>
</evidence>
<feature type="compositionally biased region" description="Low complexity" evidence="1">
    <location>
        <begin position="127"/>
        <end position="144"/>
    </location>
</feature>
<dbReference type="AlphaFoldDB" id="A0AAW0DFZ8"/>